<accession>A0A3N0XE89</accession>
<name>A0A3N0XE89_ANAGA</name>
<evidence type="ECO:0000313" key="4">
    <source>
        <dbReference type="Proteomes" id="UP000281406"/>
    </source>
</evidence>
<dbReference type="Proteomes" id="UP000281406">
    <property type="component" value="Unassembled WGS sequence"/>
</dbReference>
<feature type="region of interest" description="Disordered" evidence="1">
    <location>
        <begin position="16"/>
        <end position="48"/>
    </location>
</feature>
<proteinExistence type="predicted"/>
<protein>
    <submittedName>
        <fullName evidence="3">PiggyBac transposable element-derived protein 4</fullName>
    </submittedName>
</protein>
<dbReference type="InterPro" id="IPR029526">
    <property type="entry name" value="PGBD"/>
</dbReference>
<dbReference type="PANTHER" id="PTHR46599">
    <property type="entry name" value="PIGGYBAC TRANSPOSABLE ELEMENT-DERIVED PROTEIN 4"/>
    <property type="match status" value="1"/>
</dbReference>
<comment type="caution">
    <text evidence="3">The sequence shown here is derived from an EMBL/GenBank/DDBJ whole genome shotgun (WGS) entry which is preliminary data.</text>
</comment>
<feature type="compositionally biased region" description="Acidic residues" evidence="1">
    <location>
        <begin position="16"/>
        <end position="33"/>
    </location>
</feature>
<dbReference type="Pfam" id="PF13843">
    <property type="entry name" value="DDE_Tnp_1_7"/>
    <property type="match status" value="1"/>
</dbReference>
<dbReference type="AlphaFoldDB" id="A0A3N0XE89"/>
<gene>
    <name evidence="3" type="ORF">DPX16_20178</name>
</gene>
<organism evidence="3 4">
    <name type="scientific">Anabarilius grahami</name>
    <name type="common">Kanglang fish</name>
    <name type="synonym">Barilius grahami</name>
    <dbReference type="NCBI Taxonomy" id="495550"/>
    <lineage>
        <taxon>Eukaryota</taxon>
        <taxon>Metazoa</taxon>
        <taxon>Chordata</taxon>
        <taxon>Craniata</taxon>
        <taxon>Vertebrata</taxon>
        <taxon>Euteleostomi</taxon>
        <taxon>Actinopterygii</taxon>
        <taxon>Neopterygii</taxon>
        <taxon>Teleostei</taxon>
        <taxon>Ostariophysi</taxon>
        <taxon>Cypriniformes</taxon>
        <taxon>Xenocyprididae</taxon>
        <taxon>Xenocypridinae</taxon>
        <taxon>Xenocypridinae incertae sedis</taxon>
        <taxon>Anabarilius</taxon>
    </lineage>
</organism>
<evidence type="ECO:0000313" key="3">
    <source>
        <dbReference type="EMBL" id="ROI15640.1"/>
    </source>
</evidence>
<keyword evidence="4" id="KW-1185">Reference proteome</keyword>
<reference evidence="3 4" key="1">
    <citation type="submission" date="2018-10" db="EMBL/GenBank/DDBJ databases">
        <title>Genome assembly for a Yunnan-Guizhou Plateau 3E fish, Anabarilius grahami (Regan), and its evolutionary and genetic applications.</title>
        <authorList>
            <person name="Jiang W."/>
        </authorList>
    </citation>
    <scope>NUCLEOTIDE SEQUENCE [LARGE SCALE GENOMIC DNA]</scope>
    <source>
        <strain evidence="3">AG-KIZ</strain>
        <tissue evidence="3">Muscle</tissue>
    </source>
</reference>
<feature type="domain" description="PiggyBac transposable element-derived protein" evidence="2">
    <location>
        <begin position="98"/>
        <end position="454"/>
    </location>
</feature>
<dbReference type="PANTHER" id="PTHR46599:SF3">
    <property type="entry name" value="PIGGYBAC TRANSPOSABLE ELEMENT-DERIVED PROTEIN 4"/>
    <property type="match status" value="1"/>
</dbReference>
<dbReference type="EMBL" id="RJVU01079141">
    <property type="protein sequence ID" value="ROI15640.1"/>
    <property type="molecule type" value="Genomic_DNA"/>
</dbReference>
<dbReference type="OrthoDB" id="9986773at2759"/>
<sequence>MARKLTREDILDLIFDSDAESDSGSDSLSDSDEEAHLPENLAGCDRSNEPAVPDNAVYASEGTVFLPTWTSVLFSPPDLDFDNTGIGVQDSQTNPSEADCFKLFRNEPIVEQVVQKTNKYAYQLKESATVPGKLAKWAETTVNEICTFLAAVIVMGLVRKGSLRDYWTTDPVMQTPFFPTLFSLDRFQVLLRALHFADNTTANLRDPLNKIRSVFTSLMATFGQLFVPHRDLCIDESLLLWKGRLGFRQYIPSKRKRFGIKLFMLCDVLTGYIINVKVYTGSSTDITHTPGLGVSGSVVLTLLEPYLGRGHTLYVDNWYTSPTLFHHLLRAKTGACGTVRSNRKGMPCFRDKMCSGEAEFKSCKDMLAVKWHDRRDVHMLTTVHSANMSTSGKIDHATGTEKIKPQCVLNYNKKMGAVDKVDMMDSFVGCTRKTLKWYKKLFFHFVDLAVQNAFIVYKVKQDSSLTYQKFRQNLVRQLVEEHHNPRKPSTGGRPPADNPLRLTGRHFPSEIPSTAQQGKNTRRHCKVCLTTKKSLQKKQKTRVLTLVASGLLPHSLLGDNDGPQVRLTPRRLRLRASPQPPLFLRGSSGGDTLFLSGTVL</sequence>
<evidence type="ECO:0000259" key="2">
    <source>
        <dbReference type="Pfam" id="PF13843"/>
    </source>
</evidence>
<evidence type="ECO:0000256" key="1">
    <source>
        <dbReference type="SAM" id="MobiDB-lite"/>
    </source>
</evidence>